<dbReference type="Pfam" id="PF03061">
    <property type="entry name" value="4HBT"/>
    <property type="match status" value="1"/>
</dbReference>
<dbReference type="PANTHER" id="PTHR43240:SF5">
    <property type="entry name" value="1,4-DIHYDROXY-2-NAPHTHOYL-COA THIOESTERASE 1"/>
    <property type="match status" value="1"/>
</dbReference>
<dbReference type="InterPro" id="IPR029069">
    <property type="entry name" value="HotDog_dom_sf"/>
</dbReference>
<evidence type="ECO:0000256" key="2">
    <source>
        <dbReference type="ARBA" id="ARBA00022801"/>
    </source>
</evidence>
<comment type="similarity">
    <text evidence="1">Belongs to the thioesterase PaaI family.</text>
</comment>
<sequence length="141" mass="15421">MSIWKSPITIESISAIREKTMTEHVGIEFTEVGENFLKGKMPVDGRTMQPFGIMHGGASCVLAETLGSVAACHCVEIDKQVCVGLSLNINHIRMARSGWVYGIARPVHIGGKTQVWDIAIENEEGDLVSSTRLTLAVLDRR</sequence>
<proteinExistence type="inferred from homology"/>
<dbReference type="Gene3D" id="3.10.129.10">
    <property type="entry name" value="Hotdog Thioesterase"/>
    <property type="match status" value="1"/>
</dbReference>
<dbReference type="EMBL" id="FR872656">
    <property type="protein sequence ID" value="CCB91761.1"/>
    <property type="molecule type" value="Genomic_DNA"/>
</dbReference>
<evidence type="ECO:0000313" key="4">
    <source>
        <dbReference type="EMBL" id="CCB91761.1"/>
    </source>
</evidence>
<gene>
    <name evidence="4" type="ORF">WCH_CN15550</name>
</gene>
<reference evidence="4" key="1">
    <citation type="submission" date="2011-05" db="EMBL/GenBank/DDBJ databases">
        <title>Unity in variety -- the pan-genome of the Chlamydiae.</title>
        <authorList>
            <person name="Collingro A."/>
            <person name="Tischler P."/>
            <person name="Weinmaier T."/>
            <person name="Penz T."/>
            <person name="Heinz E."/>
            <person name="Brunham R.C."/>
            <person name="Read T.D."/>
            <person name="Bavoil P.M."/>
            <person name="Sachse K."/>
            <person name="Kahane S."/>
            <person name="Friedman M.G."/>
            <person name="Rattei T."/>
            <person name="Myers G.S.A."/>
            <person name="Horn M."/>
        </authorList>
    </citation>
    <scope>NUCLEOTIDE SEQUENCE</scope>
    <source>
        <strain evidence="4">2032/99</strain>
    </source>
</reference>
<accession>F8LE47</accession>
<dbReference type="PANTHER" id="PTHR43240">
    <property type="entry name" value="1,4-DIHYDROXY-2-NAPHTHOYL-COA THIOESTERASE 1"/>
    <property type="match status" value="1"/>
</dbReference>
<organism evidence="4">
    <name type="scientific">Waddlia chondrophila 2032/99</name>
    <dbReference type="NCBI Taxonomy" id="765953"/>
    <lineage>
        <taxon>Bacteria</taxon>
        <taxon>Pseudomonadati</taxon>
        <taxon>Chlamydiota</taxon>
        <taxon>Chlamydiia</taxon>
        <taxon>Parachlamydiales</taxon>
        <taxon>Waddliaceae</taxon>
        <taxon>Waddlia</taxon>
    </lineage>
</organism>
<dbReference type="EC" id="3.1.2.-" evidence="4"/>
<feature type="domain" description="Thioesterase" evidence="3">
    <location>
        <begin position="51"/>
        <end position="128"/>
    </location>
</feature>
<dbReference type="InterPro" id="IPR006683">
    <property type="entry name" value="Thioestr_dom"/>
</dbReference>
<dbReference type="GO" id="GO:0005829">
    <property type="term" value="C:cytosol"/>
    <property type="evidence" value="ECO:0007669"/>
    <property type="project" value="TreeGrafter"/>
</dbReference>
<protein>
    <submittedName>
        <fullName evidence="4">Putative esterase VC_A0580</fullName>
        <ecNumber evidence="4">3.1.2.-</ecNumber>
    </submittedName>
</protein>
<keyword evidence="2 4" id="KW-0378">Hydrolase</keyword>
<evidence type="ECO:0000259" key="3">
    <source>
        <dbReference type="Pfam" id="PF03061"/>
    </source>
</evidence>
<dbReference type="CDD" id="cd03443">
    <property type="entry name" value="PaaI_thioesterase"/>
    <property type="match status" value="1"/>
</dbReference>
<name>F8LE47_9BACT</name>
<dbReference type="InterPro" id="IPR003736">
    <property type="entry name" value="PAAI_dom"/>
</dbReference>
<dbReference type="GO" id="GO:0061522">
    <property type="term" value="F:1,4-dihydroxy-2-naphthoyl-CoA thioesterase activity"/>
    <property type="evidence" value="ECO:0007669"/>
    <property type="project" value="TreeGrafter"/>
</dbReference>
<evidence type="ECO:0000256" key="1">
    <source>
        <dbReference type="ARBA" id="ARBA00008324"/>
    </source>
</evidence>
<dbReference type="NCBIfam" id="TIGR00369">
    <property type="entry name" value="unchar_dom_1"/>
    <property type="match status" value="1"/>
</dbReference>
<dbReference type="SUPFAM" id="SSF54637">
    <property type="entry name" value="Thioesterase/thiol ester dehydrase-isomerase"/>
    <property type="match status" value="1"/>
</dbReference>
<dbReference type="AlphaFoldDB" id="F8LE47"/>